<comment type="similarity">
    <text evidence="4">Belongs to the PEPCase type 2 family.</text>
</comment>
<comment type="cofactor">
    <cofactor evidence="4">
        <name>Mg(2+)</name>
        <dbReference type="ChEBI" id="CHEBI:18420"/>
    </cofactor>
</comment>
<keyword evidence="7" id="KW-1185">Reference proteome</keyword>
<dbReference type="AlphaFoldDB" id="F2KS60"/>
<dbReference type="KEGG" id="ave:Arcve_2006"/>
<dbReference type="Proteomes" id="UP000008136">
    <property type="component" value="Chromosome"/>
</dbReference>
<dbReference type="EC" id="4.1.1.31" evidence="4 5"/>
<gene>
    <name evidence="4" type="primary">ppcA</name>
    <name evidence="6" type="ordered locus">Arcve_2006</name>
</gene>
<dbReference type="InterPro" id="IPR015813">
    <property type="entry name" value="Pyrv/PenolPyrv_kinase-like_dom"/>
</dbReference>
<dbReference type="HOGENOM" id="CLU_517433_0_0_2"/>
<keyword evidence="3 4" id="KW-0120">Carbon dioxide fixation</keyword>
<dbReference type="Pfam" id="PF14010">
    <property type="entry name" value="PEPcase_2"/>
    <property type="match status" value="1"/>
</dbReference>
<comment type="catalytic activity">
    <reaction evidence="4">
        <text>oxaloacetate + phosphate = phosphoenolpyruvate + hydrogencarbonate</text>
        <dbReference type="Rhea" id="RHEA:28370"/>
        <dbReference type="ChEBI" id="CHEBI:16452"/>
        <dbReference type="ChEBI" id="CHEBI:17544"/>
        <dbReference type="ChEBI" id="CHEBI:43474"/>
        <dbReference type="ChEBI" id="CHEBI:58702"/>
        <dbReference type="EC" id="4.1.1.31"/>
    </reaction>
</comment>
<dbReference type="STRING" id="693661.Arcve_2006"/>
<keyword evidence="2 4" id="KW-0456">Lyase</keyword>
<dbReference type="eggNOG" id="arCOG04435">
    <property type="taxonomic scope" value="Archaea"/>
</dbReference>
<dbReference type="SUPFAM" id="SSF51621">
    <property type="entry name" value="Phosphoenolpyruvate/pyruvate domain"/>
    <property type="match status" value="1"/>
</dbReference>
<evidence type="ECO:0000256" key="4">
    <source>
        <dbReference type="HAMAP-Rule" id="MF_01904"/>
    </source>
</evidence>
<dbReference type="OrthoDB" id="85849at2157"/>
<comment type="function">
    <text evidence="4">Catalyzes the irreversible beta-carboxylation of phosphoenolpyruvate (PEP) to form oxaloacetate (OAA), a four-carbon dicarboxylic acid source for the tricarboxylic acid cycle.</text>
</comment>
<dbReference type="RefSeq" id="WP_013684651.1">
    <property type="nucleotide sequence ID" value="NC_015320.1"/>
</dbReference>
<organism evidence="6 7">
    <name type="scientific">Archaeoglobus veneficus (strain DSM 11195 / SNP6)</name>
    <dbReference type="NCBI Taxonomy" id="693661"/>
    <lineage>
        <taxon>Archaea</taxon>
        <taxon>Methanobacteriati</taxon>
        <taxon>Methanobacteriota</taxon>
        <taxon>Archaeoglobi</taxon>
        <taxon>Archaeoglobales</taxon>
        <taxon>Archaeoglobaceae</taxon>
        <taxon>Archaeoglobus</taxon>
    </lineage>
</organism>
<sequence length="486" mass="56237">MVNKIKIPRTMSTQHPDNVVTPFFAESSVIKGDDEVKEAYYVFSHLNCHEQMWDYEGKEVDNFVVKKLLSRYSHFFTENILGEDYFLTLRVPNPSWEKAEAKVLLETLESIPRSFDAAKLFYGRDVAPIFEVILPMTTSSVELNRVYYYYRNFVVGKQKRRFFQNDVTIAEWIGEFKPDEINVIPLVEDLPYVLNCHEIVERYLADKLVEWQRVFLAKSDLALNYGMLASTLALKLALAKLEEVEERTSVEIYPIVGFGSPPFRGNLRPGTAKMVVEEWCNVQTFTIQSAFKYDYPGKDVLKGIEAINSRRKKKCEHIDEEKAKQVIKKSSEEYRKTVLLLADIVNRIALYVPGRRERKLHVGLFGYSREVGGKTLPRAIPFCCALYSIGLPPELIGLNSLSSEELDFAFEVCSLEEELNFAMRYFNPRTAEMFDLRVDVVNEIDAERNEEYVKITNEILDLLGKNRVELLEEKIVQAARMRRFLG</sequence>
<evidence type="ECO:0000256" key="3">
    <source>
        <dbReference type="ARBA" id="ARBA00023300"/>
    </source>
</evidence>
<dbReference type="GO" id="GO:0006099">
    <property type="term" value="P:tricarboxylic acid cycle"/>
    <property type="evidence" value="ECO:0007669"/>
    <property type="project" value="InterPro"/>
</dbReference>
<dbReference type="EMBL" id="CP002588">
    <property type="protein sequence ID" value="AEA47999.1"/>
    <property type="molecule type" value="Genomic_DNA"/>
</dbReference>
<dbReference type="GO" id="GO:0015977">
    <property type="term" value="P:carbon fixation"/>
    <property type="evidence" value="ECO:0007669"/>
    <property type="project" value="UniProtKB-UniRule"/>
</dbReference>
<evidence type="ECO:0000313" key="7">
    <source>
        <dbReference type="Proteomes" id="UP000008136"/>
    </source>
</evidence>
<dbReference type="GO" id="GO:0006107">
    <property type="term" value="P:oxaloacetate metabolic process"/>
    <property type="evidence" value="ECO:0007669"/>
    <property type="project" value="UniProtKB-UniRule"/>
</dbReference>
<evidence type="ECO:0000256" key="2">
    <source>
        <dbReference type="ARBA" id="ARBA00023239"/>
    </source>
</evidence>
<reference evidence="6 7" key="1">
    <citation type="submission" date="2011-03" db="EMBL/GenBank/DDBJ databases">
        <title>The complete genome of Archaeoglobus veneficus SNP6.</title>
        <authorList>
            <consortium name="US DOE Joint Genome Institute (JGI-PGF)"/>
            <person name="Lucas S."/>
            <person name="Copeland A."/>
            <person name="Lapidus A."/>
            <person name="Bruce D."/>
            <person name="Goodwin L."/>
            <person name="Pitluck S."/>
            <person name="Kyrpides N."/>
            <person name="Mavromatis K."/>
            <person name="Pagani I."/>
            <person name="Ivanova N."/>
            <person name="Mikhailova N."/>
            <person name="Lu M."/>
            <person name="Detter J.C."/>
            <person name="Tapia R."/>
            <person name="Han C."/>
            <person name="Land M."/>
            <person name="Hauser L."/>
            <person name="Markowitz V."/>
            <person name="Cheng J.-F."/>
            <person name="Hugenholtz P."/>
            <person name="Woyke T."/>
            <person name="Wu D."/>
            <person name="Spring S."/>
            <person name="Brambilla E."/>
            <person name="Klenk H.-P."/>
            <person name="Eisen J.A."/>
        </authorList>
    </citation>
    <scope>NUCLEOTIDE SEQUENCE [LARGE SCALE GENOMIC DNA]</scope>
    <source>
        <strain>SNP6</strain>
    </source>
</reference>
<dbReference type="PIRSF" id="PIRSF006677">
    <property type="entry name" value="UCP006677"/>
    <property type="match status" value="1"/>
</dbReference>
<dbReference type="GO" id="GO:0008964">
    <property type="term" value="F:phosphoenolpyruvate carboxylase activity"/>
    <property type="evidence" value="ECO:0007669"/>
    <property type="project" value="UniProtKB-UniRule"/>
</dbReference>
<dbReference type="GO" id="GO:0000287">
    <property type="term" value="F:magnesium ion binding"/>
    <property type="evidence" value="ECO:0007669"/>
    <property type="project" value="UniProtKB-UniRule"/>
</dbReference>
<name>F2KS60_ARCVS</name>
<proteinExistence type="inferred from homology"/>
<dbReference type="InterPro" id="IPR007566">
    <property type="entry name" value="PEP_COase_arc-type"/>
</dbReference>
<dbReference type="HAMAP" id="MF_01904">
    <property type="entry name" value="PEPcase_type2"/>
    <property type="match status" value="1"/>
</dbReference>
<evidence type="ECO:0000256" key="5">
    <source>
        <dbReference type="NCBIfam" id="TIGR02751"/>
    </source>
</evidence>
<comment type="subunit">
    <text evidence="4">Homotetramer.</text>
</comment>
<evidence type="ECO:0000256" key="1">
    <source>
        <dbReference type="ARBA" id="ARBA00022842"/>
    </source>
</evidence>
<accession>F2KS60</accession>
<keyword evidence="6" id="KW-0670">Pyruvate</keyword>
<dbReference type="NCBIfam" id="TIGR02751">
    <property type="entry name" value="PEPCase_arch"/>
    <property type="match status" value="1"/>
</dbReference>
<protein>
    <recommendedName>
        <fullName evidence="4 5">Phosphoenolpyruvate carboxylase</fullName>
        <shortName evidence="4">PEPC</shortName>
        <shortName evidence="4">PEPCase</shortName>
        <ecNumber evidence="4 5">4.1.1.31</ecNumber>
    </recommendedName>
</protein>
<evidence type="ECO:0000313" key="6">
    <source>
        <dbReference type="EMBL" id="AEA47999.1"/>
    </source>
</evidence>
<dbReference type="GeneID" id="10395139"/>
<keyword evidence="1 4" id="KW-0460">Magnesium</keyword>